<keyword evidence="3" id="KW-1185">Reference proteome</keyword>
<dbReference type="PANTHER" id="PTHR46601:SF1">
    <property type="entry name" value="ADF-H DOMAIN-CONTAINING PROTEIN"/>
    <property type="match status" value="1"/>
</dbReference>
<dbReference type="Proteomes" id="UP000076858">
    <property type="component" value="Unassembled WGS sequence"/>
</dbReference>
<evidence type="ECO:0000313" key="2">
    <source>
        <dbReference type="EMBL" id="KZS14324.1"/>
    </source>
</evidence>
<evidence type="ECO:0000256" key="1">
    <source>
        <dbReference type="SAM" id="MobiDB-lite"/>
    </source>
</evidence>
<comment type="caution">
    <text evidence="2">The sequence shown here is derived from an EMBL/GenBank/DDBJ whole genome shotgun (WGS) entry which is preliminary data.</text>
</comment>
<organism evidence="2 3">
    <name type="scientific">Daphnia magna</name>
    <dbReference type="NCBI Taxonomy" id="35525"/>
    <lineage>
        <taxon>Eukaryota</taxon>
        <taxon>Metazoa</taxon>
        <taxon>Ecdysozoa</taxon>
        <taxon>Arthropoda</taxon>
        <taxon>Crustacea</taxon>
        <taxon>Branchiopoda</taxon>
        <taxon>Diplostraca</taxon>
        <taxon>Cladocera</taxon>
        <taxon>Anomopoda</taxon>
        <taxon>Daphniidae</taxon>
        <taxon>Daphnia</taxon>
    </lineage>
</organism>
<gene>
    <name evidence="2" type="ORF">APZ42_020302</name>
</gene>
<sequence length="652" mass="73014">MKWASFRLLATWEGSKISRRFSFRFGRPATSASATGTASGTATGTATASGTATATASGTATATATATGTATGTGTGTPIGNRNFNFFLFITRKKNFMNDTQIYPKTRLDQIAAVLGKSPLFSNKRLSSEQRQVVASKQIKKIVPALAEKVSVAYKVPIEDVVSTKEQSDDYDELISEIKSSFEASQSLIERKQLLTLLPKSWNRQKIVKEMQCSDFLAKEAIRLRNEVGILPKLKSKLSGKRLSDSDLSTIIQFYEENSKTSLGMKDVIMINREGERVPKSKMLIMDSIKELYILLKEEHPAIKIGQSKFFSLRPRWCVTSQATNTLNVCVCIYHQNPKLMLAALIQDEVQLHHWSCQQATLHNVVFAGFQDSRSFSSDPKVPEFNDGGPAHYKNRYDFANLSFFTADFDGLNAKWFFSASGHEKNSADGIEGAVKKLARLEAKRRHATEQMLTPLDLFNWAKAAISAIEFIYVPAAEIEEWSKKLERRFQRAVTISGTRSFHGYEITTTSGELIASTLPDTLSKLPRETFIVVPSLFRPIAGPDLGIDNCLAIEYDGDWWLGKLEEIFDETEEVIVKFYHPTGSQSTAGFYFPKERDELSLNVDRIICVINPSDLKRKSARSKFFDLTPSTKEKVCDVYNDFTEYWASNSI</sequence>
<dbReference type="OrthoDB" id="7700504at2759"/>
<dbReference type="AlphaFoldDB" id="A0A164XK89"/>
<protein>
    <submittedName>
        <fullName evidence="2">Cc8L18.2-like protein</fullName>
    </submittedName>
</protein>
<name>A0A164XK89_9CRUS</name>
<evidence type="ECO:0000313" key="3">
    <source>
        <dbReference type="Proteomes" id="UP000076858"/>
    </source>
</evidence>
<reference evidence="2 3" key="1">
    <citation type="submission" date="2016-03" db="EMBL/GenBank/DDBJ databases">
        <title>EvidentialGene: Evidence-directed Construction of Genes on Genomes.</title>
        <authorList>
            <person name="Gilbert D.G."/>
            <person name="Choi J.-H."/>
            <person name="Mockaitis K."/>
            <person name="Colbourne J."/>
            <person name="Pfrender M."/>
        </authorList>
    </citation>
    <scope>NUCLEOTIDE SEQUENCE [LARGE SCALE GENOMIC DNA]</scope>
    <source>
        <strain evidence="2 3">Xinb3</strain>
        <tissue evidence="2">Complete organism</tissue>
    </source>
</reference>
<dbReference type="PANTHER" id="PTHR46601">
    <property type="entry name" value="ULP_PROTEASE DOMAIN-CONTAINING PROTEIN"/>
    <property type="match status" value="1"/>
</dbReference>
<proteinExistence type="predicted"/>
<feature type="compositionally biased region" description="Low complexity" evidence="1">
    <location>
        <begin position="30"/>
        <end position="70"/>
    </location>
</feature>
<feature type="region of interest" description="Disordered" evidence="1">
    <location>
        <begin position="30"/>
        <end position="75"/>
    </location>
</feature>
<dbReference type="EMBL" id="LRGB01000966">
    <property type="protein sequence ID" value="KZS14324.1"/>
    <property type="molecule type" value="Genomic_DNA"/>
</dbReference>
<dbReference type="STRING" id="35525.A0A164XK89"/>
<accession>A0A164XK89</accession>